<dbReference type="OMA" id="PTCIICL"/>
<keyword evidence="2 4" id="KW-0863">Zinc-finger</keyword>
<dbReference type="KEGG" id="scm:SCHCO_02619790"/>
<name>D8Q1U6_SCHCM</name>
<dbReference type="EMBL" id="GL377305">
    <property type="protein sequence ID" value="EFI98562.1"/>
    <property type="molecule type" value="Genomic_DNA"/>
</dbReference>
<evidence type="ECO:0000313" key="7">
    <source>
        <dbReference type="EMBL" id="EFI98562.1"/>
    </source>
</evidence>
<proteinExistence type="predicted"/>
<dbReference type="Proteomes" id="UP000007431">
    <property type="component" value="Unassembled WGS sequence"/>
</dbReference>
<dbReference type="HOGENOM" id="CLU_078283_0_0_1"/>
<dbReference type="SUPFAM" id="SSF57850">
    <property type="entry name" value="RING/U-box"/>
    <property type="match status" value="1"/>
</dbReference>
<reference evidence="7 8" key="1">
    <citation type="journal article" date="2010" name="Nat. Biotechnol.">
        <title>Genome sequence of the model mushroom Schizophyllum commune.</title>
        <authorList>
            <person name="Ohm R.A."/>
            <person name="de Jong J.F."/>
            <person name="Lugones L.G."/>
            <person name="Aerts A."/>
            <person name="Kothe E."/>
            <person name="Stajich J.E."/>
            <person name="de Vries R.P."/>
            <person name="Record E."/>
            <person name="Levasseur A."/>
            <person name="Baker S.E."/>
            <person name="Bartholomew K.A."/>
            <person name="Coutinho P.M."/>
            <person name="Erdmann S."/>
            <person name="Fowler T.J."/>
            <person name="Gathman A.C."/>
            <person name="Lombard V."/>
            <person name="Henrissat B."/>
            <person name="Knabe N."/>
            <person name="Kuees U."/>
            <person name="Lilly W.W."/>
            <person name="Lindquist E."/>
            <person name="Lucas S."/>
            <person name="Magnuson J.K."/>
            <person name="Piumi F."/>
            <person name="Raudaskoski M."/>
            <person name="Salamov A."/>
            <person name="Schmutz J."/>
            <person name="Schwarze F.W.M.R."/>
            <person name="vanKuyk P.A."/>
            <person name="Horton J.S."/>
            <person name="Grigoriev I.V."/>
            <person name="Woesten H.A.B."/>
        </authorList>
    </citation>
    <scope>NUCLEOTIDE SEQUENCE [LARGE SCALE GENOMIC DNA]</scope>
    <source>
        <strain evidence="8">H4-8 / FGSC 9210</strain>
    </source>
</reference>
<feature type="domain" description="RING-type" evidence="6">
    <location>
        <begin position="4"/>
        <end position="48"/>
    </location>
</feature>
<dbReference type="PROSITE" id="PS00518">
    <property type="entry name" value="ZF_RING_1"/>
    <property type="match status" value="1"/>
</dbReference>
<dbReference type="InterPro" id="IPR013083">
    <property type="entry name" value="Znf_RING/FYVE/PHD"/>
</dbReference>
<dbReference type="InterPro" id="IPR001841">
    <property type="entry name" value="Znf_RING"/>
</dbReference>
<dbReference type="AlphaFoldDB" id="D8Q1U6"/>
<sequence>MTTCSICLDEQKQPVSLPCGHIFCYPCIVRVIDAVKSYTTLHCCPTCRNPYTVVNIDPALVPAYLRPHIMPSIRKLYMDSDEKKPAARAENADTEFIDRARMQAENAALRANCGLWRKRAEVHAAATLGLLSLVRQARDCAIQMKNERDEIARRYNVLKRKSEDEEYTRSSSFSPPRETACAFMTVPHLSSLASNDSATTAFSEPRVPETPHLPWATPSKDILDGVPALKRRRTASPDPSPKRSRRHSPSPESPAVECPRKQHTSC</sequence>
<evidence type="ECO:0000256" key="3">
    <source>
        <dbReference type="ARBA" id="ARBA00022833"/>
    </source>
</evidence>
<dbReference type="InParanoid" id="D8Q1U6"/>
<dbReference type="RefSeq" id="XP_003033465.1">
    <property type="nucleotide sequence ID" value="XM_003033419.1"/>
</dbReference>
<dbReference type="Pfam" id="PF00097">
    <property type="entry name" value="zf-C3HC4"/>
    <property type="match status" value="1"/>
</dbReference>
<keyword evidence="1" id="KW-0479">Metal-binding</keyword>
<dbReference type="GeneID" id="9591015"/>
<dbReference type="Gene3D" id="3.30.40.10">
    <property type="entry name" value="Zinc/RING finger domain, C3HC4 (zinc finger)"/>
    <property type="match status" value="1"/>
</dbReference>
<evidence type="ECO:0000256" key="5">
    <source>
        <dbReference type="SAM" id="MobiDB-lite"/>
    </source>
</evidence>
<feature type="region of interest" description="Disordered" evidence="5">
    <location>
        <begin position="200"/>
        <end position="266"/>
    </location>
</feature>
<evidence type="ECO:0000259" key="6">
    <source>
        <dbReference type="PROSITE" id="PS50089"/>
    </source>
</evidence>
<evidence type="ECO:0000313" key="8">
    <source>
        <dbReference type="Proteomes" id="UP000007431"/>
    </source>
</evidence>
<dbReference type="VEuPathDB" id="FungiDB:SCHCODRAFT_02619790"/>
<protein>
    <recommendedName>
        <fullName evidence="6">RING-type domain-containing protein</fullName>
    </recommendedName>
</protein>
<evidence type="ECO:0000256" key="4">
    <source>
        <dbReference type="PROSITE-ProRule" id="PRU00175"/>
    </source>
</evidence>
<dbReference type="SMART" id="SM00184">
    <property type="entry name" value="RING"/>
    <property type="match status" value="1"/>
</dbReference>
<keyword evidence="3" id="KW-0862">Zinc</keyword>
<evidence type="ECO:0000256" key="2">
    <source>
        <dbReference type="ARBA" id="ARBA00022771"/>
    </source>
</evidence>
<dbReference type="eggNOG" id="ENOG502RSEF">
    <property type="taxonomic scope" value="Eukaryota"/>
</dbReference>
<gene>
    <name evidence="7" type="ORF">SCHCODRAFT_108367</name>
</gene>
<feature type="non-terminal residue" evidence="7">
    <location>
        <position position="266"/>
    </location>
</feature>
<dbReference type="InterPro" id="IPR018957">
    <property type="entry name" value="Znf_C3HC4_RING-type"/>
</dbReference>
<dbReference type="GO" id="GO:0008270">
    <property type="term" value="F:zinc ion binding"/>
    <property type="evidence" value="ECO:0007669"/>
    <property type="project" value="UniProtKB-KW"/>
</dbReference>
<organism evidence="8">
    <name type="scientific">Schizophyllum commune (strain H4-8 / FGSC 9210)</name>
    <name type="common">Split gill fungus</name>
    <dbReference type="NCBI Taxonomy" id="578458"/>
    <lineage>
        <taxon>Eukaryota</taxon>
        <taxon>Fungi</taxon>
        <taxon>Dikarya</taxon>
        <taxon>Basidiomycota</taxon>
        <taxon>Agaricomycotina</taxon>
        <taxon>Agaricomycetes</taxon>
        <taxon>Agaricomycetidae</taxon>
        <taxon>Agaricales</taxon>
        <taxon>Schizophyllaceae</taxon>
        <taxon>Schizophyllum</taxon>
    </lineage>
</organism>
<dbReference type="InterPro" id="IPR017907">
    <property type="entry name" value="Znf_RING_CS"/>
</dbReference>
<dbReference type="PROSITE" id="PS50089">
    <property type="entry name" value="ZF_RING_2"/>
    <property type="match status" value="1"/>
</dbReference>
<dbReference type="OrthoDB" id="6270329at2759"/>
<keyword evidence="8" id="KW-1185">Reference proteome</keyword>
<evidence type="ECO:0000256" key="1">
    <source>
        <dbReference type="ARBA" id="ARBA00022723"/>
    </source>
</evidence>
<accession>D8Q1U6</accession>